<sequence>MFGRYFLFFMEEILTDNFPEEFDDDLELDFRRVMLWIHANFAGFKSNVDIPPYVGDKRQLLSDYRILKGMNLSLREYLKEKKIKYYVSQNREETLHNLGRSTENHNEDKNEGEMSEQENDVHQSIDNPTLPESDDDSIYIPSKPEKDERTKKSRRKTRNSRQIHEETDSHFIHIKTRNKPHKKYNFEEEEEIKDKDFGLNQTSKKKASNKTDKRANTTFNKKLDKRFENEGDFENDEKSIDKIDKIHEKNDKTHEKYNEIDENVHERSEKKKKTKIDNNLELNAKTNHDNENKNDKEKIEAPLLKKTRPTIHLTPTKKSQHHNTDEKKPLPDESHEDSDPYPQEPEYIANEDEDPQPLPNQKELFEYLEEAHRKTDIIYLPGEFDVPDFEFDEEDIVPLEYFYEIDEKNKRPKNSLFPLKNSK</sequence>
<reference evidence="2" key="1">
    <citation type="submission" date="2016-10" db="EMBL/GenBank/DDBJ databases">
        <authorList>
            <person name="Benchimol M."/>
            <person name="Almeida L.G."/>
            <person name="Vasconcelos A.T."/>
            <person name="Perreira-Neves A."/>
            <person name="Rosa I.A."/>
            <person name="Tasca T."/>
            <person name="Bogo M.R."/>
            <person name="de Souza W."/>
        </authorList>
    </citation>
    <scope>NUCLEOTIDE SEQUENCE [LARGE SCALE GENOMIC DNA]</scope>
    <source>
        <strain evidence="2">K</strain>
    </source>
</reference>
<feature type="compositionally biased region" description="Basic and acidic residues" evidence="1">
    <location>
        <begin position="236"/>
        <end position="269"/>
    </location>
</feature>
<evidence type="ECO:0000313" key="3">
    <source>
        <dbReference type="Proteomes" id="UP000179807"/>
    </source>
</evidence>
<keyword evidence="3" id="KW-1185">Reference proteome</keyword>
<dbReference type="VEuPathDB" id="TrichDB:TRFO_13536"/>
<gene>
    <name evidence="2" type="ORF">TRFO_13536</name>
</gene>
<evidence type="ECO:0000256" key="1">
    <source>
        <dbReference type="SAM" id="MobiDB-lite"/>
    </source>
</evidence>
<feature type="region of interest" description="Disordered" evidence="1">
    <location>
        <begin position="94"/>
        <end position="361"/>
    </location>
</feature>
<dbReference type="EMBL" id="MLAK01000156">
    <property type="protein sequence ID" value="OHT16043.1"/>
    <property type="molecule type" value="Genomic_DNA"/>
</dbReference>
<organism evidence="2 3">
    <name type="scientific">Tritrichomonas foetus</name>
    <dbReference type="NCBI Taxonomy" id="1144522"/>
    <lineage>
        <taxon>Eukaryota</taxon>
        <taxon>Metamonada</taxon>
        <taxon>Parabasalia</taxon>
        <taxon>Tritrichomonadida</taxon>
        <taxon>Tritrichomonadidae</taxon>
        <taxon>Tritrichomonas</taxon>
    </lineage>
</organism>
<feature type="compositionally biased region" description="Basic and acidic residues" evidence="1">
    <location>
        <begin position="286"/>
        <end position="300"/>
    </location>
</feature>
<feature type="compositionally biased region" description="Basic and acidic residues" evidence="1">
    <location>
        <begin position="322"/>
        <end position="333"/>
    </location>
</feature>
<dbReference type="AlphaFoldDB" id="A0A1J4KXR2"/>
<dbReference type="Proteomes" id="UP000179807">
    <property type="component" value="Unassembled WGS sequence"/>
</dbReference>
<feature type="compositionally biased region" description="Basic and acidic residues" evidence="1">
    <location>
        <begin position="209"/>
        <end position="229"/>
    </location>
</feature>
<dbReference type="RefSeq" id="XP_068369179.1">
    <property type="nucleotide sequence ID" value="XM_068497315.1"/>
</dbReference>
<feature type="compositionally biased region" description="Basic and acidic residues" evidence="1">
    <location>
        <begin position="102"/>
        <end position="112"/>
    </location>
</feature>
<feature type="compositionally biased region" description="Basic residues" evidence="1">
    <location>
        <begin position="151"/>
        <end position="161"/>
    </location>
</feature>
<feature type="compositionally biased region" description="Basic and acidic residues" evidence="1">
    <location>
        <begin position="162"/>
        <end position="171"/>
    </location>
</feature>
<accession>A0A1J4KXR2</accession>
<evidence type="ECO:0000313" key="2">
    <source>
        <dbReference type="EMBL" id="OHT16043.1"/>
    </source>
</evidence>
<protein>
    <submittedName>
        <fullName evidence="2">Uncharacterized protein</fullName>
    </submittedName>
</protein>
<feature type="compositionally biased region" description="Basic residues" evidence="1">
    <location>
        <begin position="172"/>
        <end position="183"/>
    </location>
</feature>
<proteinExistence type="predicted"/>
<comment type="caution">
    <text evidence="2">The sequence shown here is derived from an EMBL/GenBank/DDBJ whole genome shotgun (WGS) entry which is preliminary data.</text>
</comment>
<dbReference type="GeneID" id="94832019"/>
<name>A0A1J4KXR2_9EUKA</name>